<gene>
    <name evidence="10" type="ORF">EXIGLDRAFT_760713</name>
</gene>
<keyword evidence="11" id="KW-1185">Reference proteome</keyword>
<dbReference type="Gene3D" id="3.40.50.300">
    <property type="entry name" value="P-loop containing nucleotide triphosphate hydrolases"/>
    <property type="match status" value="2"/>
</dbReference>
<dbReference type="GO" id="GO:0005737">
    <property type="term" value="C:cytoplasm"/>
    <property type="evidence" value="ECO:0007669"/>
    <property type="project" value="TreeGrafter"/>
</dbReference>
<evidence type="ECO:0000256" key="5">
    <source>
        <dbReference type="ARBA" id="ARBA00022840"/>
    </source>
</evidence>
<dbReference type="InterPro" id="IPR004589">
    <property type="entry name" value="DNA_helicase_ATP-dep_RecQ"/>
</dbReference>
<evidence type="ECO:0000313" key="11">
    <source>
        <dbReference type="Proteomes" id="UP000077266"/>
    </source>
</evidence>
<dbReference type="Gene3D" id="1.10.10.10">
    <property type="entry name" value="Winged helix-like DNA-binding domain superfamily/Winged helix DNA-binding domain"/>
    <property type="match status" value="1"/>
</dbReference>
<protein>
    <recommendedName>
        <fullName evidence="7">DNA 3'-5' helicase</fullName>
        <ecNumber evidence="7">5.6.2.4</ecNumber>
    </recommendedName>
</protein>
<dbReference type="EMBL" id="KV425893">
    <property type="protein sequence ID" value="KZW01502.1"/>
    <property type="molecule type" value="Genomic_DNA"/>
</dbReference>
<dbReference type="SUPFAM" id="SSF52540">
    <property type="entry name" value="P-loop containing nucleoside triphosphate hydrolases"/>
    <property type="match status" value="1"/>
</dbReference>
<dbReference type="PROSITE" id="PS51192">
    <property type="entry name" value="HELICASE_ATP_BIND_1"/>
    <property type="match status" value="1"/>
</dbReference>
<dbReference type="GO" id="GO:0043138">
    <property type="term" value="F:3'-5' DNA helicase activity"/>
    <property type="evidence" value="ECO:0007669"/>
    <property type="project" value="UniProtKB-EC"/>
</dbReference>
<proteinExistence type="inferred from homology"/>
<keyword evidence="4 10" id="KW-0347">Helicase</keyword>
<dbReference type="Pfam" id="PF00270">
    <property type="entry name" value="DEAD"/>
    <property type="match status" value="1"/>
</dbReference>
<dbReference type="InterPro" id="IPR027417">
    <property type="entry name" value="P-loop_NTPase"/>
</dbReference>
<sequence>MSLSPSPVPFNAKLYDLLWTQFHLQHFRDGQEAAITAAIDGKDVFVRLPTGGGKTLTIILPALYNVDEGITVIIVPLISLVQQHVATIILDGLHVLPLHWGMSHRTRKFVREAISLPIGAYAKGTGTPLPTFLVCTPEKLLGGEDDMKEIFRDLHKRGLIGRFVIDEAQCALNWARFRPAYKEIGRLREEFPDVPITVISASMTDDQMDTLEHNLKLKDPVRVLRPLDRPNLRYEIRHFCTDKDALDALVSFVYNEVGTESTIIYCPKKSDCVDVVEKLRARGVMSFETYYGSGNLDDDIVGSGETSSKKVQNMTPEQRSERASRWRAGEVQIMVATTSFSVGIHKDDVRFVLHYGPAESVTEWFQQSGRAGRDNKPARCITFYRRGSLMTHVRLIVDDWLRESKANTQPTSGKFIEFPSSLTEPIYEIHLMCIEALASAQCLRNALLLPYREMVACGDCSGCENRPPSPKLHDMTTYAVKALDALAECYRLDALVSETLLAGFLYGSSGDNLKKRGLDNASLYRTGRTFVGSDGSRTELKLDQIRAILHVLLIRGVFKLVAMRVKTHDFTLLYWKVAFITPPIFSWYCNNSNGRRRDPSRKP</sequence>
<evidence type="ECO:0000256" key="3">
    <source>
        <dbReference type="ARBA" id="ARBA00022801"/>
    </source>
</evidence>
<dbReference type="SMART" id="SM00487">
    <property type="entry name" value="DEXDc"/>
    <property type="match status" value="1"/>
</dbReference>
<keyword evidence="5" id="KW-0067">ATP-binding</keyword>
<dbReference type="InterPro" id="IPR011545">
    <property type="entry name" value="DEAD/DEAH_box_helicase_dom"/>
</dbReference>
<dbReference type="AlphaFoldDB" id="A0A165P195"/>
<evidence type="ECO:0000256" key="6">
    <source>
        <dbReference type="ARBA" id="ARBA00034617"/>
    </source>
</evidence>
<dbReference type="InParanoid" id="A0A165P195"/>
<keyword evidence="2" id="KW-0547">Nucleotide-binding</keyword>
<feature type="domain" description="Helicase C-terminal" evidence="9">
    <location>
        <begin position="245"/>
        <end position="416"/>
    </location>
</feature>
<evidence type="ECO:0000259" key="9">
    <source>
        <dbReference type="PROSITE" id="PS51194"/>
    </source>
</evidence>
<dbReference type="GO" id="GO:0005694">
    <property type="term" value="C:chromosome"/>
    <property type="evidence" value="ECO:0007669"/>
    <property type="project" value="TreeGrafter"/>
</dbReference>
<evidence type="ECO:0000256" key="4">
    <source>
        <dbReference type="ARBA" id="ARBA00022806"/>
    </source>
</evidence>
<dbReference type="GO" id="GO:0005524">
    <property type="term" value="F:ATP binding"/>
    <property type="evidence" value="ECO:0007669"/>
    <property type="project" value="UniProtKB-KW"/>
</dbReference>
<evidence type="ECO:0000256" key="2">
    <source>
        <dbReference type="ARBA" id="ARBA00022741"/>
    </source>
</evidence>
<accession>A0A165P195</accession>
<name>A0A165P195_EXIGL</name>
<dbReference type="PROSITE" id="PS51194">
    <property type="entry name" value="HELICASE_CTER"/>
    <property type="match status" value="1"/>
</dbReference>
<dbReference type="STRING" id="1314781.A0A165P195"/>
<evidence type="ECO:0000259" key="8">
    <source>
        <dbReference type="PROSITE" id="PS51192"/>
    </source>
</evidence>
<dbReference type="GO" id="GO:0016787">
    <property type="term" value="F:hydrolase activity"/>
    <property type="evidence" value="ECO:0007669"/>
    <property type="project" value="UniProtKB-KW"/>
</dbReference>
<evidence type="ECO:0000256" key="7">
    <source>
        <dbReference type="ARBA" id="ARBA00034808"/>
    </source>
</evidence>
<dbReference type="InterPro" id="IPR036388">
    <property type="entry name" value="WH-like_DNA-bd_sf"/>
</dbReference>
<dbReference type="Proteomes" id="UP000077266">
    <property type="component" value="Unassembled WGS sequence"/>
</dbReference>
<comment type="similarity">
    <text evidence="1">Belongs to the helicase family. RecQ subfamily.</text>
</comment>
<evidence type="ECO:0000256" key="1">
    <source>
        <dbReference type="ARBA" id="ARBA00005446"/>
    </source>
</evidence>
<keyword evidence="3" id="KW-0378">Hydrolase</keyword>
<feature type="domain" description="Helicase ATP-binding" evidence="8">
    <location>
        <begin position="35"/>
        <end position="221"/>
    </location>
</feature>
<dbReference type="InterPro" id="IPR001650">
    <property type="entry name" value="Helicase_C-like"/>
</dbReference>
<dbReference type="PANTHER" id="PTHR13710">
    <property type="entry name" value="DNA HELICASE RECQ FAMILY MEMBER"/>
    <property type="match status" value="1"/>
</dbReference>
<dbReference type="InterPro" id="IPR014001">
    <property type="entry name" value="Helicase_ATP-bd"/>
</dbReference>
<organism evidence="10 11">
    <name type="scientific">Exidia glandulosa HHB12029</name>
    <dbReference type="NCBI Taxonomy" id="1314781"/>
    <lineage>
        <taxon>Eukaryota</taxon>
        <taxon>Fungi</taxon>
        <taxon>Dikarya</taxon>
        <taxon>Basidiomycota</taxon>
        <taxon>Agaricomycotina</taxon>
        <taxon>Agaricomycetes</taxon>
        <taxon>Auriculariales</taxon>
        <taxon>Exidiaceae</taxon>
        <taxon>Exidia</taxon>
    </lineage>
</organism>
<dbReference type="SMART" id="SM00490">
    <property type="entry name" value="HELICc"/>
    <property type="match status" value="1"/>
</dbReference>
<evidence type="ECO:0000313" key="10">
    <source>
        <dbReference type="EMBL" id="KZW01502.1"/>
    </source>
</evidence>
<comment type="catalytic activity">
    <reaction evidence="6">
        <text>Couples ATP hydrolysis with the unwinding of duplex DNA by translocating in the 3'-5' direction.</text>
        <dbReference type="EC" id="5.6.2.4"/>
    </reaction>
</comment>
<dbReference type="GO" id="GO:0003676">
    <property type="term" value="F:nucleic acid binding"/>
    <property type="evidence" value="ECO:0007669"/>
    <property type="project" value="InterPro"/>
</dbReference>
<dbReference type="NCBIfam" id="TIGR00614">
    <property type="entry name" value="recQ_fam"/>
    <property type="match status" value="1"/>
</dbReference>
<dbReference type="GO" id="GO:0009378">
    <property type="term" value="F:four-way junction helicase activity"/>
    <property type="evidence" value="ECO:0007669"/>
    <property type="project" value="TreeGrafter"/>
</dbReference>
<dbReference type="GO" id="GO:0000724">
    <property type="term" value="P:double-strand break repair via homologous recombination"/>
    <property type="evidence" value="ECO:0007669"/>
    <property type="project" value="TreeGrafter"/>
</dbReference>
<dbReference type="Pfam" id="PF00271">
    <property type="entry name" value="Helicase_C"/>
    <property type="match status" value="1"/>
</dbReference>
<reference evidence="10 11" key="1">
    <citation type="journal article" date="2016" name="Mol. Biol. Evol.">
        <title>Comparative Genomics of Early-Diverging Mushroom-Forming Fungi Provides Insights into the Origins of Lignocellulose Decay Capabilities.</title>
        <authorList>
            <person name="Nagy L.G."/>
            <person name="Riley R."/>
            <person name="Tritt A."/>
            <person name="Adam C."/>
            <person name="Daum C."/>
            <person name="Floudas D."/>
            <person name="Sun H."/>
            <person name="Yadav J.S."/>
            <person name="Pangilinan J."/>
            <person name="Larsson K.H."/>
            <person name="Matsuura K."/>
            <person name="Barry K."/>
            <person name="Labutti K."/>
            <person name="Kuo R."/>
            <person name="Ohm R.A."/>
            <person name="Bhattacharya S.S."/>
            <person name="Shirouzu T."/>
            <person name="Yoshinaga Y."/>
            <person name="Martin F.M."/>
            <person name="Grigoriev I.V."/>
            <person name="Hibbett D.S."/>
        </authorList>
    </citation>
    <scope>NUCLEOTIDE SEQUENCE [LARGE SCALE GENOMIC DNA]</scope>
    <source>
        <strain evidence="10 11">HHB12029</strain>
    </source>
</reference>
<dbReference type="OrthoDB" id="10261556at2759"/>
<dbReference type="EC" id="5.6.2.4" evidence="7"/>
<dbReference type="PANTHER" id="PTHR13710:SF147">
    <property type="entry name" value="DNA HELICASE"/>
    <property type="match status" value="1"/>
</dbReference>
<dbReference type="GO" id="GO:0005634">
    <property type="term" value="C:nucleus"/>
    <property type="evidence" value="ECO:0007669"/>
    <property type="project" value="TreeGrafter"/>
</dbReference>